<protein>
    <recommendedName>
        <fullName evidence="5">MotA/TolQ/ExbB proton channel family protein</fullName>
    </recommendedName>
</protein>
<evidence type="ECO:0000313" key="3">
    <source>
        <dbReference type="EMBL" id="SOB88108.1"/>
    </source>
</evidence>
<dbReference type="EMBL" id="OBMI01000003">
    <property type="protein sequence ID" value="SOB88108.1"/>
    <property type="molecule type" value="Genomic_DNA"/>
</dbReference>
<evidence type="ECO:0000313" key="4">
    <source>
        <dbReference type="Proteomes" id="UP000219494"/>
    </source>
</evidence>
<dbReference type="Proteomes" id="UP000219494">
    <property type="component" value="Unassembled WGS sequence"/>
</dbReference>
<name>A0A285R2W4_9SPHN</name>
<feature type="transmembrane region" description="Helical" evidence="2">
    <location>
        <begin position="167"/>
        <end position="187"/>
    </location>
</feature>
<evidence type="ECO:0008006" key="5">
    <source>
        <dbReference type="Google" id="ProtNLM"/>
    </source>
</evidence>
<proteinExistence type="predicted"/>
<organism evidence="3 4">
    <name type="scientific">Sphingomonas guangdongensis</name>
    <dbReference type="NCBI Taxonomy" id="1141890"/>
    <lineage>
        <taxon>Bacteria</taxon>
        <taxon>Pseudomonadati</taxon>
        <taxon>Pseudomonadota</taxon>
        <taxon>Alphaproteobacteria</taxon>
        <taxon>Sphingomonadales</taxon>
        <taxon>Sphingomonadaceae</taxon>
        <taxon>Sphingomonas</taxon>
    </lineage>
</organism>
<dbReference type="NCBIfam" id="NF033916">
    <property type="entry name" value="antiphage_ZorA_3"/>
    <property type="match status" value="1"/>
</dbReference>
<keyword evidence="2" id="KW-0812">Transmembrane</keyword>
<dbReference type="AlphaFoldDB" id="A0A285R2W4"/>
<gene>
    <name evidence="3" type="ORF">SAMN06297144_3248</name>
</gene>
<accession>A0A285R2W4</accession>
<keyword evidence="2" id="KW-1133">Transmembrane helix</keyword>
<feature type="compositionally biased region" description="Basic and acidic residues" evidence="1">
    <location>
        <begin position="426"/>
        <end position="445"/>
    </location>
</feature>
<keyword evidence="2" id="KW-0472">Membrane</keyword>
<evidence type="ECO:0000256" key="2">
    <source>
        <dbReference type="SAM" id="Phobius"/>
    </source>
</evidence>
<keyword evidence="4" id="KW-1185">Reference proteome</keyword>
<reference evidence="3 4" key="1">
    <citation type="submission" date="2017-07" db="EMBL/GenBank/DDBJ databases">
        <authorList>
            <person name="Sun Z.S."/>
            <person name="Albrecht U."/>
            <person name="Echele G."/>
            <person name="Lee C.C."/>
        </authorList>
    </citation>
    <scope>NUCLEOTIDE SEQUENCE [LARGE SCALE GENOMIC DNA]</scope>
    <source>
        <strain evidence="3 4">CGMCC 1.12672</strain>
    </source>
</reference>
<sequence>MALSDLPVVPVLVAIVLLTFAYAFVRHFHLPAKKLDGSLEDVIRKVDAARAAGQLELASCFAGDERLAAIWQEYGETLHSQREIDPSTGEFAVRAVRSTVPAEVYFSPHSVVDGRVHAEFFKHLPGIFTGVGIIGTFFGLLKGLWLFRISEDAGVVRNSLTSLLHGVSEAFAVSAFAILLAMVATVLEKYRLNSLYGKVGRLAHAIDATYEAGAGEEYLARLVSSSEESASQTRILKDALVSDLKEILTDLAERQIAATTQRSGELGTSIASALTDALREPLDQIAGAVGRVSQDQSSAVTQLLTDVLASFSDRLEGMFGSQLSGIGDMQQRTVDAMQTAVARLQDLTAGMEAAGTRATDAMSAKLMEAVEAAEARQAAITDELRTALSEMRSGQGAAQEQTRSRLEEMLDELGRRLGEAVAGIERTAEERSRRQAEDDGRRSETAARQVAGMGESVGVLTTNVDTMLAAVREMVSRIELVTSDAFSRLNGGADTLLAAAGRFETSGREAADGFSRIASVTTGLADAAGSVAGAARSLDSVVADYRSARDAVGTMVEGLRATVESASREASLTADVLTRIEGATQRLAAAQVEADGFLDEVAQVIATSHEKFSEGMRGTVVDANRQFHAELSQATGLLREAIQELELALPQAGRRAA</sequence>
<feature type="transmembrane region" description="Helical" evidence="2">
    <location>
        <begin position="6"/>
        <end position="25"/>
    </location>
</feature>
<feature type="region of interest" description="Disordered" evidence="1">
    <location>
        <begin position="424"/>
        <end position="450"/>
    </location>
</feature>
<evidence type="ECO:0000256" key="1">
    <source>
        <dbReference type="SAM" id="MobiDB-lite"/>
    </source>
</evidence>
<feature type="transmembrane region" description="Helical" evidence="2">
    <location>
        <begin position="124"/>
        <end position="147"/>
    </location>
</feature>